<keyword evidence="3" id="KW-0325">Glycoprotein</keyword>
<feature type="signal peptide" evidence="11">
    <location>
        <begin position="1"/>
        <end position="20"/>
    </location>
</feature>
<keyword evidence="7 10" id="KW-0378">Hydrolase</keyword>
<dbReference type="PROSITE" id="PS51767">
    <property type="entry name" value="PEPTIDASE_A1"/>
    <property type="match status" value="1"/>
</dbReference>
<dbReference type="AlphaFoldDB" id="A0AAN4YBA1"/>
<keyword evidence="5 11" id="KW-0732">Signal</keyword>
<dbReference type="SUPFAM" id="SSF50630">
    <property type="entry name" value="Acid proteases"/>
    <property type="match status" value="1"/>
</dbReference>
<comment type="caution">
    <text evidence="13">The sequence shown here is derived from an EMBL/GenBank/DDBJ whole genome shotgun (WGS) entry which is preliminary data.</text>
</comment>
<dbReference type="GO" id="GO:0004190">
    <property type="term" value="F:aspartic-type endopeptidase activity"/>
    <property type="evidence" value="ECO:0007669"/>
    <property type="project" value="UniProtKB-KW"/>
</dbReference>
<evidence type="ECO:0000256" key="11">
    <source>
        <dbReference type="SAM" id="SignalP"/>
    </source>
</evidence>
<evidence type="ECO:0000256" key="9">
    <source>
        <dbReference type="PIRSR" id="PIRSR601461-2"/>
    </source>
</evidence>
<dbReference type="InterPro" id="IPR001461">
    <property type="entry name" value="Aspartic_peptidase_A1"/>
</dbReference>
<dbReference type="PANTHER" id="PTHR47966">
    <property type="entry name" value="BETA-SITE APP-CLEAVING ENZYME, ISOFORM A-RELATED"/>
    <property type="match status" value="1"/>
</dbReference>
<dbReference type="GO" id="GO:0006508">
    <property type="term" value="P:proteolysis"/>
    <property type="evidence" value="ECO:0007669"/>
    <property type="project" value="UniProtKB-KW"/>
</dbReference>
<dbReference type="PRINTS" id="PR00792">
    <property type="entry name" value="PEPSIN"/>
</dbReference>
<evidence type="ECO:0000313" key="13">
    <source>
        <dbReference type="EMBL" id="GMG22465.1"/>
    </source>
</evidence>
<dbReference type="Proteomes" id="UP001165205">
    <property type="component" value="Unassembled WGS sequence"/>
</dbReference>
<name>A0AAN4YBA1_ASPOZ</name>
<keyword evidence="9" id="KW-1015">Disulfide bond</keyword>
<evidence type="ECO:0000256" key="3">
    <source>
        <dbReference type="ARBA" id="ARBA00022622"/>
    </source>
</evidence>
<evidence type="ECO:0000256" key="1">
    <source>
        <dbReference type="ARBA" id="ARBA00004609"/>
    </source>
</evidence>
<evidence type="ECO:0000256" key="7">
    <source>
        <dbReference type="ARBA" id="ARBA00022801"/>
    </source>
</evidence>
<evidence type="ECO:0000313" key="14">
    <source>
        <dbReference type="Proteomes" id="UP001165205"/>
    </source>
</evidence>
<proteinExistence type="inferred from homology"/>
<dbReference type="Pfam" id="PF00026">
    <property type="entry name" value="Asp"/>
    <property type="match status" value="1"/>
</dbReference>
<feature type="active site" evidence="8">
    <location>
        <position position="82"/>
    </location>
</feature>
<reference evidence="13" key="1">
    <citation type="submission" date="2023-04" db="EMBL/GenBank/DDBJ databases">
        <title>Aspergillus oryzae NBRC 4228.</title>
        <authorList>
            <person name="Ichikawa N."/>
            <person name="Sato H."/>
            <person name="Tonouchi N."/>
        </authorList>
    </citation>
    <scope>NUCLEOTIDE SEQUENCE</scope>
    <source>
        <strain evidence="13">NBRC 4228</strain>
    </source>
</reference>
<dbReference type="PROSITE" id="PS51257">
    <property type="entry name" value="PROKAR_LIPOPROTEIN"/>
    <property type="match status" value="1"/>
</dbReference>
<dbReference type="PROSITE" id="PS00141">
    <property type="entry name" value="ASP_PROTEASE"/>
    <property type="match status" value="2"/>
</dbReference>
<keyword evidence="3" id="KW-0472">Membrane</keyword>
<dbReference type="InterPro" id="IPR033121">
    <property type="entry name" value="PEPTIDASE_A1"/>
</dbReference>
<feature type="domain" description="Peptidase A1" evidence="12">
    <location>
        <begin position="64"/>
        <end position="387"/>
    </location>
</feature>
<dbReference type="InterPro" id="IPR021109">
    <property type="entry name" value="Peptidase_aspartic_dom_sf"/>
</dbReference>
<evidence type="ECO:0000256" key="4">
    <source>
        <dbReference type="ARBA" id="ARBA00022670"/>
    </source>
</evidence>
<dbReference type="InterPro" id="IPR001969">
    <property type="entry name" value="Aspartic_peptidase_AS"/>
</dbReference>
<dbReference type="GO" id="GO:0098552">
    <property type="term" value="C:side of membrane"/>
    <property type="evidence" value="ECO:0007669"/>
    <property type="project" value="UniProtKB-KW"/>
</dbReference>
<evidence type="ECO:0000256" key="10">
    <source>
        <dbReference type="RuleBase" id="RU000454"/>
    </source>
</evidence>
<dbReference type="GO" id="GO:0005886">
    <property type="term" value="C:plasma membrane"/>
    <property type="evidence" value="ECO:0007669"/>
    <property type="project" value="UniProtKB-SubCell"/>
</dbReference>
<evidence type="ECO:0000256" key="5">
    <source>
        <dbReference type="ARBA" id="ARBA00022729"/>
    </source>
</evidence>
<dbReference type="EMBL" id="BSYA01000001">
    <property type="protein sequence ID" value="GMG22465.1"/>
    <property type="molecule type" value="Genomic_DNA"/>
</dbReference>
<protein>
    <submittedName>
        <fullName evidence="13">Unnamed protein product</fullName>
    </submittedName>
</protein>
<sequence>MMRGASLLPVALAALSCVDALSLHRRDTPATVELPIERRQHAGGLQKRDSTLNLPLINYYDSFYILNLTLGTPAQQFAVALDTGSSDLWVNVANSSYCSSRTNPCKPFGLYDPDASSTYKNLGVEFNATYGDGTNAYGYYATDELGLGDVNVDDMQFGVAESTTITREFSVSICEMYLANCVFTFLRGYRRFNSGAIKSPAYSLWLNDPQASRGSILFGGVNKAKYKGELQTIPIVRTLRGYSYLAVTLTGVSVEQGKESEDYSSRLPIVVLLDSGTSLTYLPDSLVDELYKTFNATFLEDDGLAYVDCELMKKDYTVNFDFSGATIAVGISELVLKAVAEDFPLGTCAFGVVPSGDSQDAMYILGDTFLRSAYVVYDLGNNEISLANTNFSPGDDDILEIGTGTSAVPGATPVESPVTSATVASATDIVHTVMVGGTKATATDSNSGAAETSSSSGIAALPTSNTRHLLSGLAGAGLLLAL</sequence>
<dbReference type="InterPro" id="IPR033876">
    <property type="entry name" value="SAP-like"/>
</dbReference>
<feature type="active site" evidence="8">
    <location>
        <position position="274"/>
    </location>
</feature>
<organism evidence="13 14">
    <name type="scientific">Aspergillus oryzae</name>
    <name type="common">Yellow koji mold</name>
    <dbReference type="NCBI Taxonomy" id="5062"/>
    <lineage>
        <taxon>Eukaryota</taxon>
        <taxon>Fungi</taxon>
        <taxon>Dikarya</taxon>
        <taxon>Ascomycota</taxon>
        <taxon>Pezizomycotina</taxon>
        <taxon>Eurotiomycetes</taxon>
        <taxon>Eurotiomycetidae</taxon>
        <taxon>Eurotiales</taxon>
        <taxon>Aspergillaceae</taxon>
        <taxon>Aspergillus</taxon>
        <taxon>Aspergillus subgen. Circumdati</taxon>
    </lineage>
</organism>
<comment type="similarity">
    <text evidence="2 10">Belongs to the peptidase A1 family.</text>
</comment>
<keyword evidence="3" id="KW-0449">Lipoprotein</keyword>
<dbReference type="CDD" id="cd05474">
    <property type="entry name" value="SAP_like"/>
    <property type="match status" value="1"/>
</dbReference>
<accession>A0AAN4YBA1</accession>
<comment type="subcellular location">
    <subcellularLocation>
        <location evidence="1">Cell membrane</location>
        <topology evidence="1">Lipid-anchor</topology>
        <topology evidence="1">GPI-anchor</topology>
    </subcellularLocation>
</comment>
<feature type="chain" id="PRO_5042963353" evidence="11">
    <location>
        <begin position="21"/>
        <end position="482"/>
    </location>
</feature>
<evidence type="ECO:0000259" key="12">
    <source>
        <dbReference type="PROSITE" id="PS51767"/>
    </source>
</evidence>
<evidence type="ECO:0000256" key="8">
    <source>
        <dbReference type="PIRSR" id="PIRSR601461-1"/>
    </source>
</evidence>
<evidence type="ECO:0000256" key="2">
    <source>
        <dbReference type="ARBA" id="ARBA00007447"/>
    </source>
</evidence>
<keyword evidence="4 10" id="KW-0645">Protease</keyword>
<keyword evidence="3" id="KW-0336">GPI-anchor</keyword>
<dbReference type="Gene3D" id="2.40.70.10">
    <property type="entry name" value="Acid Proteases"/>
    <property type="match status" value="2"/>
</dbReference>
<dbReference type="PANTHER" id="PTHR47966:SF65">
    <property type="entry name" value="ASPARTIC-TYPE ENDOPEPTIDASE"/>
    <property type="match status" value="1"/>
</dbReference>
<evidence type="ECO:0000256" key="6">
    <source>
        <dbReference type="ARBA" id="ARBA00022750"/>
    </source>
</evidence>
<feature type="disulfide bond" evidence="9">
    <location>
        <begin position="309"/>
        <end position="348"/>
    </location>
</feature>
<gene>
    <name evidence="13" type="ORF">Aory04_000010300</name>
</gene>
<keyword evidence="6 10" id="KW-0064">Aspartyl protease</keyword>